<organism evidence="4 5">
    <name type="scientific">Ferrimonas sediminum</name>
    <dbReference type="NCBI Taxonomy" id="718193"/>
    <lineage>
        <taxon>Bacteria</taxon>
        <taxon>Pseudomonadati</taxon>
        <taxon>Pseudomonadota</taxon>
        <taxon>Gammaproteobacteria</taxon>
        <taxon>Alteromonadales</taxon>
        <taxon>Ferrimonadaceae</taxon>
        <taxon>Ferrimonas</taxon>
    </lineage>
</organism>
<feature type="coiled-coil region" evidence="1">
    <location>
        <begin position="127"/>
        <end position="154"/>
    </location>
</feature>
<keyword evidence="2" id="KW-0732">Signal</keyword>
<sequence>MKPIWLMAIVLMMTTMTARAADDARAEAERLLDSMGMARVLEQSIDQMLTLQVKQNPAMAPYQQVMSEFLHKHMSYTSLKPMLVDMYSEAFTAQELQDLNAFYQTPTGRKSIALMPQLSAQGAQLGAMKVQQNMAELQQMIQQEDARLKALAGDGEGHLH</sequence>
<dbReference type="EMBL" id="FNEM01000002">
    <property type="protein sequence ID" value="SDI53799.1"/>
    <property type="molecule type" value="Genomic_DNA"/>
</dbReference>
<dbReference type="Pfam" id="PF09832">
    <property type="entry name" value="DUF2059"/>
    <property type="match status" value="1"/>
</dbReference>
<evidence type="ECO:0000259" key="3">
    <source>
        <dbReference type="Pfam" id="PF09832"/>
    </source>
</evidence>
<dbReference type="InterPro" id="IPR018637">
    <property type="entry name" value="DUF2059"/>
</dbReference>
<protein>
    <recommendedName>
        <fullName evidence="3">DUF2059 domain-containing protein</fullName>
    </recommendedName>
</protein>
<evidence type="ECO:0000313" key="5">
    <source>
        <dbReference type="Proteomes" id="UP000199527"/>
    </source>
</evidence>
<evidence type="ECO:0000256" key="1">
    <source>
        <dbReference type="SAM" id="Coils"/>
    </source>
</evidence>
<reference evidence="5" key="1">
    <citation type="submission" date="2016-10" db="EMBL/GenBank/DDBJ databases">
        <authorList>
            <person name="Varghese N."/>
            <person name="Submissions S."/>
        </authorList>
    </citation>
    <scope>NUCLEOTIDE SEQUENCE [LARGE SCALE GENOMIC DNA]</scope>
    <source>
        <strain evidence="5">DSM 23317</strain>
    </source>
</reference>
<dbReference type="RefSeq" id="WP_218126889.1">
    <property type="nucleotide sequence ID" value="NZ_FNEM01000002.1"/>
</dbReference>
<evidence type="ECO:0000313" key="4">
    <source>
        <dbReference type="EMBL" id="SDI53799.1"/>
    </source>
</evidence>
<dbReference type="Proteomes" id="UP000199527">
    <property type="component" value="Unassembled WGS sequence"/>
</dbReference>
<feature type="domain" description="DUF2059" evidence="3">
    <location>
        <begin position="79"/>
        <end position="134"/>
    </location>
</feature>
<gene>
    <name evidence="4" type="ORF">SAMN04488540_10230</name>
</gene>
<keyword evidence="1" id="KW-0175">Coiled coil</keyword>
<proteinExistence type="predicted"/>
<name>A0A1G8LDM0_9GAMM</name>
<dbReference type="AlphaFoldDB" id="A0A1G8LDM0"/>
<evidence type="ECO:0000256" key="2">
    <source>
        <dbReference type="SAM" id="SignalP"/>
    </source>
</evidence>
<keyword evidence="5" id="KW-1185">Reference proteome</keyword>
<accession>A0A1G8LDM0</accession>
<feature type="signal peptide" evidence="2">
    <location>
        <begin position="1"/>
        <end position="20"/>
    </location>
</feature>
<feature type="chain" id="PRO_5011557722" description="DUF2059 domain-containing protein" evidence="2">
    <location>
        <begin position="21"/>
        <end position="160"/>
    </location>
</feature>